<dbReference type="EMBL" id="UINC01095296">
    <property type="protein sequence ID" value="SVC51267.1"/>
    <property type="molecule type" value="Genomic_DNA"/>
</dbReference>
<evidence type="ECO:0000256" key="1">
    <source>
        <dbReference type="ARBA" id="ARBA00022729"/>
    </source>
</evidence>
<protein>
    <recommendedName>
        <fullName evidence="3">Phospholipase/carboxylesterase/thioesterase domain-containing protein</fullName>
    </recommendedName>
</protein>
<dbReference type="InterPro" id="IPR050955">
    <property type="entry name" value="Plant_Biomass_Hydrol_Est"/>
</dbReference>
<evidence type="ECO:0008006" key="3">
    <source>
        <dbReference type="Google" id="ProtNLM"/>
    </source>
</evidence>
<organism evidence="2">
    <name type="scientific">marine metagenome</name>
    <dbReference type="NCBI Taxonomy" id="408172"/>
    <lineage>
        <taxon>unclassified sequences</taxon>
        <taxon>metagenomes</taxon>
        <taxon>ecological metagenomes</taxon>
    </lineage>
</organism>
<accession>A0A382MU18</accession>
<sequence length="264" mass="29730">TGQSMGGAGTYSAILAEPNLFAAAVPVCGRGQPDQAKKIVHIPIWIFHGELDRVVPTIASRNMVAALKKAGGKPTYTEYAGVRHNSWTPAYADKKLWEWLFAQKRKDIKSKLTPKQVSQFFDDMLGKWTAVDKDTKAVVEKFTCGWKEKGKSIKWEGTAFENGEITGQSTSTTSYDPELGVFVEKYDPAKGQPEKIRHVHRNPNNNTLEAEFIKPKFRPGMDLKMTWKKISANLWNHNIEVFENGKLVFSREVTQTRKAAKTEK</sequence>
<reference evidence="2" key="1">
    <citation type="submission" date="2018-05" db="EMBL/GenBank/DDBJ databases">
        <authorList>
            <person name="Lanie J.A."/>
            <person name="Ng W.-L."/>
            <person name="Kazmierczak K.M."/>
            <person name="Andrzejewski T.M."/>
            <person name="Davidsen T.M."/>
            <person name="Wayne K.J."/>
            <person name="Tettelin H."/>
            <person name="Glass J.I."/>
            <person name="Rusch D."/>
            <person name="Podicherti R."/>
            <person name="Tsui H.-C.T."/>
            <person name="Winkler M.E."/>
        </authorList>
    </citation>
    <scope>NUCLEOTIDE SEQUENCE</scope>
</reference>
<dbReference type="SUPFAM" id="SSF53474">
    <property type="entry name" value="alpha/beta-Hydrolases"/>
    <property type="match status" value="1"/>
</dbReference>
<dbReference type="AlphaFoldDB" id="A0A382MU18"/>
<evidence type="ECO:0000313" key="2">
    <source>
        <dbReference type="EMBL" id="SVC51267.1"/>
    </source>
</evidence>
<dbReference type="InterPro" id="IPR029058">
    <property type="entry name" value="AB_hydrolase_fold"/>
</dbReference>
<keyword evidence="1" id="KW-0732">Signal</keyword>
<dbReference type="PANTHER" id="PTHR43037">
    <property type="entry name" value="UNNAMED PRODUCT-RELATED"/>
    <property type="match status" value="1"/>
</dbReference>
<proteinExistence type="predicted"/>
<dbReference type="PANTHER" id="PTHR43037:SF1">
    <property type="entry name" value="BLL1128 PROTEIN"/>
    <property type="match status" value="1"/>
</dbReference>
<dbReference type="Gene3D" id="3.40.50.1820">
    <property type="entry name" value="alpha/beta hydrolase"/>
    <property type="match status" value="1"/>
</dbReference>
<gene>
    <name evidence="2" type="ORF">METZ01_LOCUS304121</name>
</gene>
<name>A0A382MU18_9ZZZZ</name>
<feature type="non-terminal residue" evidence="2">
    <location>
        <position position="1"/>
    </location>
</feature>